<comment type="similarity">
    <text evidence="1">Belongs to the Gfo/Idh/MocA family.</text>
</comment>
<dbReference type="Pfam" id="PF22725">
    <property type="entry name" value="GFO_IDH_MocA_C3"/>
    <property type="match status" value="1"/>
</dbReference>
<dbReference type="Gene3D" id="3.40.50.720">
    <property type="entry name" value="NAD(P)-binding Rossmann-like Domain"/>
    <property type="match status" value="1"/>
</dbReference>
<feature type="domain" description="GFO/IDH/MocA-like oxidoreductase" evidence="4">
    <location>
        <begin position="133"/>
        <end position="246"/>
    </location>
</feature>
<name>A0A9X2JKN0_9LACO</name>
<evidence type="ECO:0000259" key="4">
    <source>
        <dbReference type="Pfam" id="PF22725"/>
    </source>
</evidence>
<dbReference type="Pfam" id="PF01408">
    <property type="entry name" value="GFO_IDH_MocA"/>
    <property type="match status" value="1"/>
</dbReference>
<dbReference type="InterPro" id="IPR050984">
    <property type="entry name" value="Gfo/Idh/MocA_domain"/>
</dbReference>
<proteinExistence type="inferred from homology"/>
<dbReference type="PANTHER" id="PTHR22604">
    <property type="entry name" value="OXIDOREDUCTASES"/>
    <property type="match status" value="1"/>
</dbReference>
<dbReference type="GO" id="GO:0016491">
    <property type="term" value="F:oxidoreductase activity"/>
    <property type="evidence" value="ECO:0007669"/>
    <property type="project" value="UniProtKB-KW"/>
</dbReference>
<evidence type="ECO:0000259" key="3">
    <source>
        <dbReference type="Pfam" id="PF01408"/>
    </source>
</evidence>
<dbReference type="GO" id="GO:0000166">
    <property type="term" value="F:nucleotide binding"/>
    <property type="evidence" value="ECO:0007669"/>
    <property type="project" value="InterPro"/>
</dbReference>
<dbReference type="SUPFAM" id="SSF51735">
    <property type="entry name" value="NAD(P)-binding Rossmann-fold domains"/>
    <property type="match status" value="1"/>
</dbReference>
<dbReference type="EMBL" id="JAIULA010000004">
    <property type="protein sequence ID" value="MCP0886288.1"/>
    <property type="molecule type" value="Genomic_DNA"/>
</dbReference>
<evidence type="ECO:0000256" key="2">
    <source>
        <dbReference type="ARBA" id="ARBA00023002"/>
    </source>
</evidence>
<organism evidence="5 6">
    <name type="scientific">Ligilactobacillus ubinensis</name>
    <dbReference type="NCBI Taxonomy" id="2876789"/>
    <lineage>
        <taxon>Bacteria</taxon>
        <taxon>Bacillati</taxon>
        <taxon>Bacillota</taxon>
        <taxon>Bacilli</taxon>
        <taxon>Lactobacillales</taxon>
        <taxon>Lactobacillaceae</taxon>
        <taxon>Ligilactobacillus</taxon>
    </lineage>
</organism>
<comment type="caution">
    <text evidence="5">The sequence shown here is derived from an EMBL/GenBank/DDBJ whole genome shotgun (WGS) entry which is preliminary data.</text>
</comment>
<gene>
    <name evidence="5" type="ORF">LB941_02915</name>
</gene>
<dbReference type="Gene3D" id="3.30.360.10">
    <property type="entry name" value="Dihydrodipicolinate Reductase, domain 2"/>
    <property type="match status" value="1"/>
</dbReference>
<dbReference type="SUPFAM" id="SSF55347">
    <property type="entry name" value="Glyceraldehyde-3-phosphate dehydrogenase-like, C-terminal domain"/>
    <property type="match status" value="1"/>
</dbReference>
<dbReference type="AlphaFoldDB" id="A0A9X2JKN0"/>
<dbReference type="RefSeq" id="WP_253359334.1">
    <property type="nucleotide sequence ID" value="NZ_JAIULA010000004.1"/>
</dbReference>
<dbReference type="InterPro" id="IPR036291">
    <property type="entry name" value="NAD(P)-bd_dom_sf"/>
</dbReference>
<dbReference type="PANTHER" id="PTHR22604:SF105">
    <property type="entry name" value="TRANS-1,2-DIHYDROBENZENE-1,2-DIOL DEHYDROGENASE"/>
    <property type="match status" value="1"/>
</dbReference>
<evidence type="ECO:0000313" key="5">
    <source>
        <dbReference type="EMBL" id="MCP0886288.1"/>
    </source>
</evidence>
<keyword evidence="2" id="KW-0560">Oxidoreductase</keyword>
<reference evidence="5 6" key="1">
    <citation type="journal article" date="2023" name="Int. J. Syst. Evol. Microbiol.">
        <title>Ligilactobacillus ubinensis sp. nov., a novel species isolated from the wild ferment of a durian fruit (Durio zibethinus).</title>
        <authorList>
            <person name="Heng Y.C."/>
            <person name="Menon N."/>
            <person name="Chen B."/>
            <person name="Loo B.Z.L."/>
            <person name="Wong G.W.J."/>
            <person name="Lim A.C.H."/>
            <person name="Silvaraju S."/>
            <person name="Kittelmann S."/>
        </authorList>
    </citation>
    <scope>NUCLEOTIDE SEQUENCE [LARGE SCALE GENOMIC DNA]</scope>
    <source>
        <strain evidence="5 6">WILCCON 0076</strain>
    </source>
</reference>
<protein>
    <submittedName>
        <fullName evidence="5">Gfo/Idh/MocA family oxidoreductase</fullName>
    </submittedName>
</protein>
<dbReference type="InterPro" id="IPR055170">
    <property type="entry name" value="GFO_IDH_MocA-like_dom"/>
</dbReference>
<dbReference type="Proteomes" id="UP001139006">
    <property type="component" value="Unassembled WGS sequence"/>
</dbReference>
<dbReference type="InterPro" id="IPR000683">
    <property type="entry name" value="Gfo/Idh/MocA-like_OxRdtase_N"/>
</dbReference>
<accession>A0A9X2JKN0</accession>
<keyword evidence="6" id="KW-1185">Reference proteome</keyword>
<sequence length="323" mass="35300">MATNIRYGIMGSSQTATRFASAIKAVAGSEVLAVAGRELSAAKKQADKLGIKQAYGSYEELCNDDNIDVIYIPSYNRAHYACAKFALNNNKHVLMEKPFTHHKVGAEELFQLAANKGLFLMEAQRAIFLPLLLRVKKLLAEKAIGEVKFIDIKNYHKVGIPNEWITDLAAGGGALNYGGSYPLEVVSYLLENSISEFAGLGANKIGEADSSCTLTFKSNNVLVNAFITTSFKGESEMIITGTEGKIIIPNYWEATTAVIENQKGTQQLVDQSNKSSLAYTIEHVATCLKEKKTTSPIVTPKLTISSLAIIETLYQKWYGDPLN</sequence>
<evidence type="ECO:0000313" key="6">
    <source>
        <dbReference type="Proteomes" id="UP001139006"/>
    </source>
</evidence>
<evidence type="ECO:0000256" key="1">
    <source>
        <dbReference type="ARBA" id="ARBA00010928"/>
    </source>
</evidence>
<feature type="domain" description="Gfo/Idh/MocA-like oxidoreductase N-terminal" evidence="3">
    <location>
        <begin position="5"/>
        <end position="121"/>
    </location>
</feature>